<dbReference type="PROSITE" id="PS51007">
    <property type="entry name" value="CYTC"/>
    <property type="match status" value="1"/>
</dbReference>
<dbReference type="PRINTS" id="PR00603">
    <property type="entry name" value="CYTOCHROMEC1"/>
</dbReference>
<dbReference type="GO" id="GO:0009055">
    <property type="term" value="F:electron transfer activity"/>
    <property type="evidence" value="ECO:0007669"/>
    <property type="project" value="InterPro"/>
</dbReference>
<protein>
    <recommendedName>
        <fullName evidence="2">Cytochrome c1</fullName>
    </recommendedName>
</protein>
<dbReference type="GO" id="GO:0016020">
    <property type="term" value="C:membrane"/>
    <property type="evidence" value="ECO:0007669"/>
    <property type="project" value="UniProtKB-SubCell"/>
</dbReference>
<keyword evidence="5 9" id="KW-0479">Metal-binding</keyword>
<dbReference type="AlphaFoldDB" id="A0A840Z2D5"/>
<feature type="binding site" description="covalent" evidence="9">
    <location>
        <position position="79"/>
    </location>
    <ligand>
        <name>heme c</name>
        <dbReference type="ChEBI" id="CHEBI:61717"/>
    </ligand>
</feature>
<dbReference type="PANTHER" id="PTHR10266">
    <property type="entry name" value="CYTOCHROME C1"/>
    <property type="match status" value="1"/>
</dbReference>
<dbReference type="InterPro" id="IPR036909">
    <property type="entry name" value="Cyt_c-like_dom_sf"/>
</dbReference>
<evidence type="ECO:0000256" key="9">
    <source>
        <dbReference type="PIRSR" id="PIRSR602326-1"/>
    </source>
</evidence>
<keyword evidence="4 10" id="KW-0812">Transmembrane</keyword>
<evidence type="ECO:0000313" key="13">
    <source>
        <dbReference type="Proteomes" id="UP000554342"/>
    </source>
</evidence>
<feature type="transmembrane region" description="Helical" evidence="10">
    <location>
        <begin position="252"/>
        <end position="271"/>
    </location>
</feature>
<dbReference type="SUPFAM" id="SSF46626">
    <property type="entry name" value="Cytochrome c"/>
    <property type="match status" value="1"/>
</dbReference>
<feature type="binding site" description="covalent" evidence="9">
    <location>
        <position position="207"/>
    </location>
    <ligand>
        <name>heme c</name>
        <dbReference type="ChEBI" id="CHEBI:61717"/>
    </ligand>
</feature>
<comment type="subcellular location">
    <subcellularLocation>
        <location evidence="1">Membrane</location>
    </subcellularLocation>
</comment>
<evidence type="ECO:0000313" key="12">
    <source>
        <dbReference type="EMBL" id="MBB5720053.1"/>
    </source>
</evidence>
<evidence type="ECO:0000259" key="11">
    <source>
        <dbReference type="PROSITE" id="PS51007"/>
    </source>
</evidence>
<keyword evidence="8 10" id="KW-0472">Membrane</keyword>
<evidence type="ECO:0000256" key="1">
    <source>
        <dbReference type="ARBA" id="ARBA00004370"/>
    </source>
</evidence>
<dbReference type="Gene3D" id="1.10.760.10">
    <property type="entry name" value="Cytochrome c-like domain"/>
    <property type="match status" value="1"/>
</dbReference>
<evidence type="ECO:0000256" key="5">
    <source>
        <dbReference type="ARBA" id="ARBA00022723"/>
    </source>
</evidence>
<dbReference type="Gene3D" id="1.20.5.100">
    <property type="entry name" value="Cytochrome c1, transmembrane anchor, C-terminal"/>
    <property type="match status" value="1"/>
</dbReference>
<dbReference type="Proteomes" id="UP000554342">
    <property type="component" value="Unassembled WGS sequence"/>
</dbReference>
<name>A0A840Z2D5_9SPHN</name>
<reference evidence="12 13" key="1">
    <citation type="submission" date="2020-08" db="EMBL/GenBank/DDBJ databases">
        <title>Genomic Encyclopedia of Type Strains, Phase IV (KMG-IV): sequencing the most valuable type-strain genomes for metagenomic binning, comparative biology and taxonomic classification.</title>
        <authorList>
            <person name="Goeker M."/>
        </authorList>
    </citation>
    <scope>NUCLEOTIDE SEQUENCE [LARGE SCALE GENOMIC DNA]</scope>
    <source>
        <strain evidence="12 13">DSM 27203</strain>
    </source>
</reference>
<keyword evidence="7 9" id="KW-0408">Iron</keyword>
<feature type="binding site" description="covalent" evidence="9">
    <location>
        <position position="83"/>
    </location>
    <ligand>
        <name>heme c</name>
        <dbReference type="ChEBI" id="CHEBI:61717"/>
    </ligand>
</feature>
<dbReference type="GO" id="GO:0046872">
    <property type="term" value="F:metal ion binding"/>
    <property type="evidence" value="ECO:0007669"/>
    <property type="project" value="UniProtKB-KW"/>
</dbReference>
<evidence type="ECO:0000256" key="3">
    <source>
        <dbReference type="ARBA" id="ARBA00022617"/>
    </source>
</evidence>
<dbReference type="EMBL" id="JACIJI010000008">
    <property type="protein sequence ID" value="MBB5720053.1"/>
    <property type="molecule type" value="Genomic_DNA"/>
</dbReference>
<gene>
    <name evidence="12" type="ORF">FHR23_003013</name>
</gene>
<keyword evidence="13" id="KW-1185">Reference proteome</keyword>
<accession>A0A840Z2D5</accession>
<proteinExistence type="predicted"/>
<evidence type="ECO:0000256" key="6">
    <source>
        <dbReference type="ARBA" id="ARBA00022989"/>
    </source>
</evidence>
<feature type="transmembrane region" description="Helical" evidence="10">
    <location>
        <begin position="12"/>
        <end position="33"/>
    </location>
</feature>
<comment type="cofactor">
    <cofactor evidence="9">
        <name>heme c</name>
        <dbReference type="ChEBI" id="CHEBI:61717"/>
    </cofactor>
    <text evidence="9">Binds 1 heme c group covalently per subunit.</text>
</comment>
<feature type="domain" description="Cytochrome c" evidence="11">
    <location>
        <begin position="66"/>
        <end position="242"/>
    </location>
</feature>
<dbReference type="RefSeq" id="WP_184005546.1">
    <property type="nucleotide sequence ID" value="NZ_BAABIF010000029.1"/>
</dbReference>
<comment type="caution">
    <text evidence="12">The sequence shown here is derived from an EMBL/GenBank/DDBJ whole genome shotgun (WGS) entry which is preliminary data.</text>
</comment>
<dbReference type="InterPro" id="IPR009056">
    <property type="entry name" value="Cyt_c-like_dom"/>
</dbReference>
<evidence type="ECO:0000256" key="7">
    <source>
        <dbReference type="ARBA" id="ARBA00023004"/>
    </source>
</evidence>
<dbReference type="PANTHER" id="PTHR10266:SF3">
    <property type="entry name" value="CYTOCHROME C1, HEME PROTEIN, MITOCHONDRIAL"/>
    <property type="match status" value="1"/>
</dbReference>
<evidence type="ECO:0000256" key="8">
    <source>
        <dbReference type="ARBA" id="ARBA00023136"/>
    </source>
</evidence>
<dbReference type="InterPro" id="IPR002326">
    <property type="entry name" value="Cyt_c1"/>
</dbReference>
<feature type="binding site" description="covalent" evidence="9">
    <location>
        <position position="82"/>
    </location>
    <ligand>
        <name>heme c</name>
        <dbReference type="ChEBI" id="CHEBI:61717"/>
    </ligand>
</feature>
<sequence>MGSLFLRNLNYFIGAAFVVMLVIALVGTVSGLVSNPPQETVDEAFHVHPTPLHLESDGPFGKFNDRQLQRGFQVYKEVCSACHSLKHVAFRNLEDIGYSEGQVKTIAAEYQVPTFDPKTGDRDTRPGVPADTFPIVYYPGQGSPPDLSMIAKAREGGAAYIHALITGYRNPKTFTKDGKSLMKEFPDFKVPDGLHFNPYFANLNIAMPPPLTKEGQVQYMDGTRPTIDQMSKDVAAFLVWAAEPKLEARHRAGVAAVIFLLIFIGLAFGAYKNIWRDIKH</sequence>
<dbReference type="Pfam" id="PF02167">
    <property type="entry name" value="Cytochrom_C1"/>
    <property type="match status" value="1"/>
</dbReference>
<keyword evidence="6 10" id="KW-1133">Transmembrane helix</keyword>
<organism evidence="12 13">
    <name type="scientific">Stakelama sediminis</name>
    <dbReference type="NCBI Taxonomy" id="463200"/>
    <lineage>
        <taxon>Bacteria</taxon>
        <taxon>Pseudomonadati</taxon>
        <taxon>Pseudomonadota</taxon>
        <taxon>Alphaproteobacteria</taxon>
        <taxon>Sphingomonadales</taxon>
        <taxon>Sphingomonadaceae</taxon>
        <taxon>Stakelama</taxon>
    </lineage>
</organism>
<keyword evidence="3 9" id="KW-0349">Heme</keyword>
<dbReference type="GO" id="GO:0020037">
    <property type="term" value="F:heme binding"/>
    <property type="evidence" value="ECO:0007669"/>
    <property type="project" value="InterPro"/>
</dbReference>
<evidence type="ECO:0000256" key="4">
    <source>
        <dbReference type="ARBA" id="ARBA00022692"/>
    </source>
</evidence>
<evidence type="ECO:0000256" key="10">
    <source>
        <dbReference type="SAM" id="Phobius"/>
    </source>
</evidence>
<evidence type="ECO:0000256" key="2">
    <source>
        <dbReference type="ARBA" id="ARBA00016165"/>
    </source>
</evidence>